<proteinExistence type="predicted"/>
<evidence type="ECO:0000313" key="3">
    <source>
        <dbReference type="RefSeq" id="XP_014638037.1"/>
    </source>
</evidence>
<dbReference type="GeneID" id="106800864"/>
<keyword evidence="2" id="KW-1185">Reference proteome</keyword>
<feature type="region of interest" description="Disordered" evidence="1">
    <location>
        <begin position="66"/>
        <end position="91"/>
    </location>
</feature>
<evidence type="ECO:0000256" key="1">
    <source>
        <dbReference type="SAM" id="MobiDB-lite"/>
    </source>
</evidence>
<accession>A0ABM1CEQ6</accession>
<reference evidence="3" key="1">
    <citation type="submission" date="2025-08" db="UniProtKB">
        <authorList>
            <consortium name="RefSeq"/>
        </authorList>
    </citation>
    <scope>IDENTIFICATION</scope>
</reference>
<sequence>MDQVLKIKSEEISESQSNAQKNKSHVSSKHQGSQVETGKEDTVIGEDMRMKVMLGQLNQLPHQSLNGVSRRKVSRRAVGEEHGSQEEAAVPAPTITRVTSHGHTCAPGSAAQQVYVQETGNWKEAREQLLSYQLAGQDQLLLLYPDIRRERQQVQGQSQLDKESGRLGLSQEKKASCGATEAFSLHSVLPETIQEQL</sequence>
<gene>
    <name evidence="3" type="primary">LOC106800864</name>
</gene>
<dbReference type="Proteomes" id="UP000694910">
    <property type="component" value="Unplaced"/>
</dbReference>
<evidence type="ECO:0000313" key="2">
    <source>
        <dbReference type="Proteomes" id="UP000694910"/>
    </source>
</evidence>
<name>A0ABM1CEQ6_CERSS</name>
<organism evidence="2 3">
    <name type="scientific">Ceratotherium simum simum</name>
    <name type="common">Southern white rhinoceros</name>
    <dbReference type="NCBI Taxonomy" id="73337"/>
    <lineage>
        <taxon>Eukaryota</taxon>
        <taxon>Metazoa</taxon>
        <taxon>Chordata</taxon>
        <taxon>Craniata</taxon>
        <taxon>Vertebrata</taxon>
        <taxon>Euteleostomi</taxon>
        <taxon>Mammalia</taxon>
        <taxon>Eutheria</taxon>
        <taxon>Laurasiatheria</taxon>
        <taxon>Perissodactyla</taxon>
        <taxon>Rhinocerotidae</taxon>
        <taxon>Ceratotherium</taxon>
    </lineage>
</organism>
<dbReference type="RefSeq" id="XP_014638037.1">
    <property type="nucleotide sequence ID" value="XM_014782551.1"/>
</dbReference>
<protein>
    <submittedName>
        <fullName evidence="3">Fibrocystin-like</fullName>
    </submittedName>
</protein>
<feature type="region of interest" description="Disordered" evidence="1">
    <location>
        <begin position="1"/>
        <end position="43"/>
    </location>
</feature>
<feature type="compositionally biased region" description="Basic and acidic residues" evidence="1">
    <location>
        <begin position="1"/>
        <end position="11"/>
    </location>
</feature>